<dbReference type="NCBIfam" id="TIGR04547">
    <property type="entry name" value="Mollicu_LP"/>
    <property type="match status" value="1"/>
</dbReference>
<accession>A0A654IP30</accession>
<evidence type="ECO:0008006" key="4">
    <source>
        <dbReference type="Google" id="ProtNLM"/>
    </source>
</evidence>
<dbReference type="EMBL" id="LR739236">
    <property type="protein sequence ID" value="VZR99888.1"/>
    <property type="molecule type" value="Genomic_DNA"/>
</dbReference>
<gene>
    <name evidence="3" type="ORF">MF5583_00319</name>
</gene>
<evidence type="ECO:0000313" key="3">
    <source>
        <dbReference type="EMBL" id="VZR99888.1"/>
    </source>
</evidence>
<feature type="chain" id="PRO_5024908185" description="Prolipoprotein" evidence="2">
    <location>
        <begin position="24"/>
        <end position="837"/>
    </location>
</feature>
<protein>
    <recommendedName>
        <fullName evidence="4">Prolipoprotein</fullName>
    </recommendedName>
</protein>
<sequence length="837" mass="96983">MKKLIALLSSMMIISTASLPVIACHKKEYKFESNNSLTNTKIAASLFAKDFILADQLQLNYQEIKNLNENLELLTSKNDLSIDKNEIDTSLLKSTSQFIDKYFEKDSYKNVLDKNIKLDSDKSLNNSVLNEVFKLLSLDINNANKTSDDIIKVLEFSSKLNPMFMFDHFSNIDSLLKEMFENIKPNLKSWLESLSQPNKNAIEIIKKFEQKIDVNKNYKDLKLEDLDKAFYTSLTNAIGLGLSSKTYKVVELDIKNPNESLKQASQNLATIINNKKESKENREWEIVAYTLQALQFLQLKLSLFDSTREYNPVSADHLFDKSKSNQEFIKEAYKDKTLKDITKENPSSINLKYLLSFFKKPVEELLDKEQKDGYQLQKLLAMLFLSTQKVEYSTNGLKADDPKDYYEKQQAHPSIYLLSTLAKDFLVEKLTPLLAKNNVKEENVKKLIERSIPYIYKWISYASTNLLTGAKNFNETISDLFVKVLPSIVEIVQEETKLIGDDIVKFKSFAFPLLFEQIIEPTLNVAFPVTINNKDNKNSFKTFYSGDIFIVKKTDEMFKTFKEKIENLFKKFGSFIPVKIEDIPFTLIQHYFDTFKNNFDSIFKNVEHFNLKTLLTTPLNKMNESWWKDKTFAKEYQNKSIADNLNKLLNDLDVKGNEKLDQLKSTNINLTVLTKITSKIEKYDYKAPNVTYNLNSNLLDILKSNPDKTLQIIGWTSDKNNPIAKDSLLDVIFNEGLNINTNDKSDNSQNTINLLSKFLLSVNDSLNTKINEKKYSITYTFLDDKKNRYNQLIFQHLEAKFTNNKNKATTMYLFDYSRNKDSKFKFTKITKKISFLL</sequence>
<keyword evidence="1" id="KW-0175">Coiled coil</keyword>
<evidence type="ECO:0000256" key="1">
    <source>
        <dbReference type="SAM" id="Coils"/>
    </source>
</evidence>
<keyword evidence="2" id="KW-0732">Signal</keyword>
<organism evidence="3">
    <name type="scientific">Mycoplasma feriruminatoris</name>
    <dbReference type="NCBI Taxonomy" id="1179777"/>
    <lineage>
        <taxon>Bacteria</taxon>
        <taxon>Bacillati</taxon>
        <taxon>Mycoplasmatota</taxon>
        <taxon>Mollicutes</taxon>
        <taxon>Mycoplasmataceae</taxon>
        <taxon>Mycoplasma</taxon>
    </lineage>
</organism>
<dbReference type="RefSeq" id="WP_347938457.1">
    <property type="nucleotide sequence ID" value="NZ_CP142077.1"/>
</dbReference>
<proteinExistence type="predicted"/>
<name>A0A654IP30_9MOLU</name>
<dbReference type="InterPro" id="IPR030893">
    <property type="entry name" value="Mollicu_LP"/>
</dbReference>
<evidence type="ECO:0000256" key="2">
    <source>
        <dbReference type="SAM" id="SignalP"/>
    </source>
</evidence>
<reference evidence="3" key="1">
    <citation type="submission" date="2019-11" db="EMBL/GenBank/DDBJ databases">
        <authorList>
            <person name="Falquet L."/>
            <person name="Falquet L."/>
        </authorList>
    </citation>
    <scope>NUCLEOTIDE SEQUENCE</scope>
    <source>
        <strain evidence="3">14/OD_0535</strain>
    </source>
</reference>
<feature type="signal peptide" evidence="2">
    <location>
        <begin position="1"/>
        <end position="23"/>
    </location>
</feature>
<dbReference type="AlphaFoldDB" id="A0A654IP30"/>
<feature type="coiled-coil region" evidence="1">
    <location>
        <begin position="54"/>
        <end position="84"/>
    </location>
</feature>